<dbReference type="Proteomes" id="UP000765845">
    <property type="component" value="Unassembled WGS sequence"/>
</dbReference>
<dbReference type="EMBL" id="JAAWWK010000001">
    <property type="protein sequence ID" value="NKI16329.1"/>
    <property type="molecule type" value="Genomic_DNA"/>
</dbReference>
<proteinExistence type="predicted"/>
<dbReference type="RefSeq" id="WP_168448853.1">
    <property type="nucleotide sequence ID" value="NZ_JAAWWK010000001.1"/>
</dbReference>
<dbReference type="PROSITE" id="PS51257">
    <property type="entry name" value="PROKAR_LIPOPROTEIN"/>
    <property type="match status" value="1"/>
</dbReference>
<dbReference type="InterPro" id="IPR051213">
    <property type="entry name" value="START_lipid_transfer"/>
</dbReference>
<accession>A0ABX1GDJ7</accession>
<protein>
    <recommendedName>
        <fullName evidence="2">START domain-containing protein</fullName>
    </recommendedName>
</protein>
<feature type="transmembrane region" description="Helical" evidence="1">
    <location>
        <begin position="12"/>
        <end position="38"/>
    </location>
</feature>
<dbReference type="PIRSF" id="PIRSF039033">
    <property type="entry name" value="START_dom"/>
    <property type="match status" value="1"/>
</dbReference>
<keyword evidence="4" id="KW-1185">Reference proteome</keyword>
<comment type="caution">
    <text evidence="3">The sequence shown here is derived from an EMBL/GenBank/DDBJ whole genome shotgun (WGS) entry which is preliminary data.</text>
</comment>
<dbReference type="InterPro" id="IPR023393">
    <property type="entry name" value="START-like_dom_sf"/>
</dbReference>
<keyword evidence="1" id="KW-0812">Transmembrane</keyword>
<organism evidence="3 4">
    <name type="scientific">Spongiibacter thalassae</name>
    <dbReference type="NCBI Taxonomy" id="2721624"/>
    <lineage>
        <taxon>Bacteria</taxon>
        <taxon>Pseudomonadati</taxon>
        <taxon>Pseudomonadota</taxon>
        <taxon>Gammaproteobacteria</taxon>
        <taxon>Cellvibrionales</taxon>
        <taxon>Spongiibacteraceae</taxon>
        <taxon>Spongiibacter</taxon>
    </lineage>
</organism>
<feature type="domain" description="START" evidence="2">
    <location>
        <begin position="39"/>
        <end position="217"/>
    </location>
</feature>
<dbReference type="InterPro" id="IPR028347">
    <property type="entry name" value="START_dom_prot"/>
</dbReference>
<keyword evidence="1" id="KW-1133">Transmembrane helix</keyword>
<dbReference type="SUPFAM" id="SSF55961">
    <property type="entry name" value="Bet v1-like"/>
    <property type="match status" value="1"/>
</dbReference>
<sequence length="217" mass="23777">MGKYHAAGGVSLFVGAWRCGAGVGLAVAVLLGCGSLAAEGWQLRRESAEIKIYTRQSQGSALNAVRIETRLPGPIDRVADLLIDPAKRSLWDDMCATVEVLSRSQLSNTAYFHYAMPWPVADRDVVLATDIRRDEDGLTINSVALSSDYPPQPGRVRVSEAWYLWRLTPVSATATDVVAEMYMDPAGPIPAWLLNRLALSQPAKTIERLRVVLQTDR</sequence>
<evidence type="ECO:0000313" key="3">
    <source>
        <dbReference type="EMBL" id="NKI16329.1"/>
    </source>
</evidence>
<reference evidence="3 4" key="1">
    <citation type="submission" date="2020-04" db="EMBL/GenBank/DDBJ databases">
        <authorList>
            <person name="Yoon J."/>
        </authorList>
    </citation>
    <scope>NUCLEOTIDE SEQUENCE [LARGE SCALE GENOMIC DNA]</scope>
    <source>
        <strain evidence="3 4">KMU-166</strain>
    </source>
</reference>
<name>A0ABX1GDJ7_9GAMM</name>
<evidence type="ECO:0000259" key="2">
    <source>
        <dbReference type="PROSITE" id="PS50848"/>
    </source>
</evidence>
<dbReference type="InterPro" id="IPR002913">
    <property type="entry name" value="START_lipid-bd_dom"/>
</dbReference>
<dbReference type="Pfam" id="PF01852">
    <property type="entry name" value="START"/>
    <property type="match status" value="1"/>
</dbReference>
<keyword evidence="1" id="KW-0472">Membrane</keyword>
<dbReference type="PANTHER" id="PTHR19308:SF14">
    <property type="entry name" value="START DOMAIN-CONTAINING PROTEIN"/>
    <property type="match status" value="1"/>
</dbReference>
<dbReference type="Gene3D" id="3.30.530.20">
    <property type="match status" value="1"/>
</dbReference>
<dbReference type="PROSITE" id="PS50848">
    <property type="entry name" value="START"/>
    <property type="match status" value="1"/>
</dbReference>
<evidence type="ECO:0000256" key="1">
    <source>
        <dbReference type="SAM" id="Phobius"/>
    </source>
</evidence>
<gene>
    <name evidence="3" type="ORF">HCU74_02735</name>
</gene>
<evidence type="ECO:0000313" key="4">
    <source>
        <dbReference type="Proteomes" id="UP000765845"/>
    </source>
</evidence>
<dbReference type="PANTHER" id="PTHR19308">
    <property type="entry name" value="PHOSPHATIDYLCHOLINE TRANSFER PROTEIN"/>
    <property type="match status" value="1"/>
</dbReference>